<dbReference type="AlphaFoldDB" id="A0A4U1DA82"/>
<name>A0A4U1DA82_9BACI</name>
<gene>
    <name evidence="1" type="ORF">FA727_05130</name>
</gene>
<dbReference type="RefSeq" id="WP_136829664.1">
    <property type="nucleotide sequence ID" value="NZ_SWBM01000001.1"/>
</dbReference>
<comment type="caution">
    <text evidence="1">The sequence shown here is derived from an EMBL/GenBank/DDBJ whole genome shotgun (WGS) entry which is preliminary data.</text>
</comment>
<dbReference type="PROSITE" id="PS51257">
    <property type="entry name" value="PROKAR_LIPOPROTEIN"/>
    <property type="match status" value="1"/>
</dbReference>
<evidence type="ECO:0000313" key="2">
    <source>
        <dbReference type="Proteomes" id="UP000307756"/>
    </source>
</evidence>
<organism evidence="1 2">
    <name type="scientific">Robertmurraya kyonggiensis</name>
    <dbReference type="NCBI Taxonomy" id="1037680"/>
    <lineage>
        <taxon>Bacteria</taxon>
        <taxon>Bacillati</taxon>
        <taxon>Bacillota</taxon>
        <taxon>Bacilli</taxon>
        <taxon>Bacillales</taxon>
        <taxon>Bacillaceae</taxon>
        <taxon>Robertmurraya</taxon>
    </lineage>
</organism>
<reference evidence="1 2" key="1">
    <citation type="journal article" date="2011" name="J. Microbiol.">
        <title>Bacillus kyonggiensis sp. nov., isolated from soil of a lettuce field.</title>
        <authorList>
            <person name="Dong K."/>
            <person name="Lee S."/>
        </authorList>
    </citation>
    <scope>NUCLEOTIDE SEQUENCE [LARGE SCALE GENOMIC DNA]</scope>
    <source>
        <strain evidence="1 2">NB22</strain>
    </source>
</reference>
<evidence type="ECO:0008006" key="3">
    <source>
        <dbReference type="Google" id="ProtNLM"/>
    </source>
</evidence>
<accession>A0A4U1DA82</accession>
<evidence type="ECO:0000313" key="1">
    <source>
        <dbReference type="EMBL" id="TKC18933.1"/>
    </source>
</evidence>
<proteinExistence type="predicted"/>
<keyword evidence="2" id="KW-1185">Reference proteome</keyword>
<dbReference type="Proteomes" id="UP000307756">
    <property type="component" value="Unassembled WGS sequence"/>
</dbReference>
<protein>
    <recommendedName>
        <fullName evidence="3">Lipoprotein</fullName>
    </recommendedName>
</protein>
<dbReference type="EMBL" id="SWBM01000001">
    <property type="protein sequence ID" value="TKC18933.1"/>
    <property type="molecule type" value="Genomic_DNA"/>
</dbReference>
<sequence length="159" mass="18432">MLKRIYLFLSLCFVIVGCSNKTSELDPNEFNFSLTYGTYGKQKIDTFNDIVVKDLIEDGTIEVHISLSEDELKQIYNEMLKIDIMGDLNIGKSDCISEPPHPTNWEIEMNGQRKSISYADYCDYPKDVLKLMELKDFIHQIVSSKEEYKKLPEARGLYQ</sequence>
<dbReference type="OrthoDB" id="1954789at2"/>